<dbReference type="KEGG" id="net:Neut_1400"/>
<dbReference type="EMBL" id="CP000450">
    <property type="protein sequence ID" value="ABI59648.1"/>
    <property type="molecule type" value="Genomic_DNA"/>
</dbReference>
<dbReference type="HOGENOM" id="CLU_2634482_0_0_4"/>
<name>Q0AG84_NITEC</name>
<dbReference type="STRING" id="335283.Neut_1400"/>
<gene>
    <name evidence="1" type="ordered locus">Neut_1400</name>
</gene>
<evidence type="ECO:0000313" key="2">
    <source>
        <dbReference type="Proteomes" id="UP000001966"/>
    </source>
</evidence>
<proteinExistence type="predicted"/>
<dbReference type="AlphaFoldDB" id="Q0AG84"/>
<accession>Q0AG84</accession>
<sequence>MVYRKSGIFGYLSFLAESERTGRGFTAAYTATAVGCRGFIFTCIRRVQPIDIEYLKALEETLAKWASATDEKTYCEL</sequence>
<organism evidence="1 2">
    <name type="scientific">Nitrosomonas eutropha (strain DSM 101675 / C91 / Nm57)</name>
    <dbReference type="NCBI Taxonomy" id="335283"/>
    <lineage>
        <taxon>Bacteria</taxon>
        <taxon>Pseudomonadati</taxon>
        <taxon>Pseudomonadota</taxon>
        <taxon>Betaproteobacteria</taxon>
        <taxon>Nitrosomonadales</taxon>
        <taxon>Nitrosomonadaceae</taxon>
        <taxon>Nitrosomonas</taxon>
    </lineage>
</organism>
<reference evidence="1 2" key="1">
    <citation type="journal article" date="2007" name="Environ. Microbiol.">
        <title>Whole-genome analysis of the ammonia-oxidizing bacterium, Nitrosomonas eutropha C91: implications for niche adaptation.</title>
        <authorList>
            <person name="Stein L.Y."/>
            <person name="Arp D.J."/>
            <person name="Berube P.M."/>
            <person name="Chain P.S."/>
            <person name="Hauser L."/>
            <person name="Jetten M.S."/>
            <person name="Klotz M.G."/>
            <person name="Larimer F.W."/>
            <person name="Norton J.M."/>
            <person name="Op den Camp H.J.M."/>
            <person name="Shin M."/>
            <person name="Wei X."/>
        </authorList>
    </citation>
    <scope>NUCLEOTIDE SEQUENCE [LARGE SCALE GENOMIC DNA]</scope>
    <source>
        <strain evidence="2">DSM 101675 / C91 / Nm57</strain>
    </source>
</reference>
<evidence type="ECO:0000313" key="1">
    <source>
        <dbReference type="EMBL" id="ABI59648.1"/>
    </source>
</evidence>
<dbReference type="Proteomes" id="UP000001966">
    <property type="component" value="Chromosome"/>
</dbReference>
<protein>
    <submittedName>
        <fullName evidence="1">Uncharacterized protein</fullName>
    </submittedName>
</protein>